<gene>
    <name evidence="2" type="ORF">A2227_04900</name>
</gene>
<dbReference type="InterPro" id="IPR047698">
    <property type="entry name" value="ArsF-like"/>
</dbReference>
<reference evidence="2 3" key="1">
    <citation type="journal article" date="2016" name="Nat. Commun.">
        <title>Thousands of microbial genomes shed light on interconnected biogeochemical processes in an aquifer system.</title>
        <authorList>
            <person name="Anantharaman K."/>
            <person name="Brown C.T."/>
            <person name="Hug L.A."/>
            <person name="Sharon I."/>
            <person name="Castelle C.J."/>
            <person name="Probst A.J."/>
            <person name="Thomas B.C."/>
            <person name="Singh A."/>
            <person name="Wilkins M.J."/>
            <person name="Karaoz U."/>
            <person name="Brodie E.L."/>
            <person name="Williams K.H."/>
            <person name="Hubbard S.S."/>
            <person name="Banfield J.F."/>
        </authorList>
    </citation>
    <scope>NUCLEOTIDE SEQUENCE [LARGE SCALE GENOMIC DNA]</scope>
</reference>
<evidence type="ECO:0000313" key="2">
    <source>
        <dbReference type="EMBL" id="OGF27921.1"/>
    </source>
</evidence>
<accession>A0A1F5SNX4</accession>
<dbReference type="EMBL" id="MFGB01000005">
    <property type="protein sequence ID" value="OGF27921.1"/>
    <property type="molecule type" value="Genomic_DNA"/>
</dbReference>
<dbReference type="AlphaFoldDB" id="A0A1F5SNX4"/>
<name>A0A1F5SNX4_9BACT</name>
<evidence type="ECO:0008006" key="4">
    <source>
        <dbReference type="Google" id="ProtNLM"/>
    </source>
</evidence>
<dbReference type="PROSITE" id="PS51257">
    <property type="entry name" value="PROKAR_LIPOPROTEIN"/>
    <property type="match status" value="1"/>
</dbReference>
<comment type="caution">
    <text evidence="2">The sequence shown here is derived from an EMBL/GenBank/DDBJ whole genome shotgun (WGS) entry which is preliminary data.</text>
</comment>
<evidence type="ECO:0000256" key="1">
    <source>
        <dbReference type="SAM" id="SignalP"/>
    </source>
</evidence>
<dbReference type="STRING" id="1797994.A2227_04900"/>
<protein>
    <recommendedName>
        <fullName evidence="4">Thioredoxin domain-containing protein</fullName>
    </recommendedName>
</protein>
<feature type="chain" id="PRO_5009521284" description="Thioredoxin domain-containing protein" evidence="1">
    <location>
        <begin position="22"/>
        <end position="163"/>
    </location>
</feature>
<sequence length="163" mass="18105">MKKIMFILILFGLAASLTGCADIGANVDFANDKTANIAMGAAVDGPVSRADVPADRLEIFYFHKTARCQSCTTVENYVSDVVRERFAEEVKGGLIDFRTINVDLPENELIARKFKATGSSLYLNRITGGQDNIEFYSDVWRLFGNEEALKNQLEIKIKSLLES</sequence>
<evidence type="ECO:0000313" key="3">
    <source>
        <dbReference type="Proteomes" id="UP000178367"/>
    </source>
</evidence>
<dbReference type="NCBIfam" id="NF040494">
    <property type="entry name" value="nitrored_ArsF"/>
    <property type="match status" value="1"/>
</dbReference>
<keyword evidence="1" id="KW-0732">Signal</keyword>
<feature type="signal peptide" evidence="1">
    <location>
        <begin position="1"/>
        <end position="21"/>
    </location>
</feature>
<organism evidence="2 3">
    <name type="scientific">Candidatus Falkowbacteria bacterium RIFOXYA2_FULL_47_19</name>
    <dbReference type="NCBI Taxonomy" id="1797994"/>
    <lineage>
        <taxon>Bacteria</taxon>
        <taxon>Candidatus Falkowiibacteriota</taxon>
    </lineage>
</organism>
<dbReference type="Proteomes" id="UP000178367">
    <property type="component" value="Unassembled WGS sequence"/>
</dbReference>
<proteinExistence type="predicted"/>